<dbReference type="InterPro" id="IPR020835">
    <property type="entry name" value="Catalase_sf"/>
</dbReference>
<dbReference type="Pfam" id="PF06628">
    <property type="entry name" value="Catalase-rel"/>
    <property type="match status" value="1"/>
</dbReference>
<keyword evidence="4 9" id="KW-0479">Metal-binding</keyword>
<dbReference type="InterPro" id="IPR040333">
    <property type="entry name" value="Catalase_3"/>
</dbReference>
<evidence type="ECO:0000256" key="5">
    <source>
        <dbReference type="ARBA" id="ARBA00023002"/>
    </source>
</evidence>
<dbReference type="PANTHER" id="PTHR11465">
    <property type="entry name" value="CATALASE"/>
    <property type="match status" value="1"/>
</dbReference>
<dbReference type="EMBL" id="BAABKG010000003">
    <property type="protein sequence ID" value="GAA5149238.1"/>
    <property type="molecule type" value="Genomic_DNA"/>
</dbReference>
<keyword evidence="13" id="KW-1185">Reference proteome</keyword>
<evidence type="ECO:0000256" key="3">
    <source>
        <dbReference type="ARBA" id="ARBA00022617"/>
    </source>
</evidence>
<dbReference type="InterPro" id="IPR018028">
    <property type="entry name" value="Catalase"/>
</dbReference>
<keyword evidence="5 9" id="KW-0560">Oxidoreductase</keyword>
<dbReference type="PROSITE" id="PS51402">
    <property type="entry name" value="CATALASE_3"/>
    <property type="match status" value="1"/>
</dbReference>
<dbReference type="PIRSF" id="PIRSF038928">
    <property type="entry name" value="Catalase_clade1-3"/>
    <property type="match status" value="1"/>
</dbReference>
<sequence length="546" mass="61047">MARTLLPRVAGPEATGGSPLRVCSGQGSHAHDGTMTHDDSANGSTNGSASGSTTGSGAPAPSDRHSLTMGPDGPILLHDHHFVEQMAHFNRERIPERNVHAKGSGAFGVLEITGDVERYTKAAVFKQGTTTEMLARFSTVAGEMGSPDTWRDPRGFALKFYTSEGNWDLVGNNTPVFFIRDTMKFPHFIRSQKRRGGSGLRDNDMQWDFWTLNPESAHQVAWLMGDRGIPRTWRHMQGYGSHTYLWVNDAGEKHWVKFHFHSDQGVECLTQEEANRIAGEDSDHHRRDLYEAIERGDFPSWTLKVQVMGYEEAKTYRYNPFDLTKVWPHADFPLIDVGTMTLNRNPENHFAQIEQAAFEPSAIVPGIGFSPDKMLLGRVFAYADTHRHRIGANYQQLPVNRHRVEGAYTYQFDGPMAYDHTGDRPKYAPNSYDAPYSDLTGPAEDSWEADGEFVRQAYTLREDDDDFGQARTLVTEVWDDDARDRFVATVSGHLSGGVSEPVLERAFAYWRSVDEEIGKRIEATVRADAGTDVAPGPTEVEDPVHA</sequence>
<reference evidence="13" key="1">
    <citation type="journal article" date="2019" name="Int. J. Syst. Evol. Microbiol.">
        <title>The Global Catalogue of Microorganisms (GCM) 10K type strain sequencing project: providing services to taxonomists for standard genome sequencing and annotation.</title>
        <authorList>
            <consortium name="The Broad Institute Genomics Platform"/>
            <consortium name="The Broad Institute Genome Sequencing Center for Infectious Disease"/>
            <person name="Wu L."/>
            <person name="Ma J."/>
        </authorList>
    </citation>
    <scope>NUCLEOTIDE SEQUENCE [LARGE SCALE GENOMIC DNA]</scope>
    <source>
        <strain evidence="13">JCM 18459</strain>
    </source>
</reference>
<dbReference type="InterPro" id="IPR011614">
    <property type="entry name" value="Catalase_core"/>
</dbReference>
<evidence type="ECO:0000256" key="8">
    <source>
        <dbReference type="ARBA" id="ARBA00049254"/>
    </source>
</evidence>
<evidence type="ECO:0000259" key="11">
    <source>
        <dbReference type="SMART" id="SM01060"/>
    </source>
</evidence>
<feature type="domain" description="Catalase core" evidence="11">
    <location>
        <begin position="53"/>
        <end position="436"/>
    </location>
</feature>
<evidence type="ECO:0000313" key="13">
    <source>
        <dbReference type="Proteomes" id="UP001500221"/>
    </source>
</evidence>
<keyword evidence="2 9" id="KW-0575">Peroxidase</keyword>
<evidence type="ECO:0000256" key="10">
    <source>
        <dbReference type="SAM" id="MobiDB-lite"/>
    </source>
</evidence>
<dbReference type="InterPro" id="IPR002226">
    <property type="entry name" value="Catalase_haem_BS"/>
</dbReference>
<evidence type="ECO:0000256" key="9">
    <source>
        <dbReference type="RuleBase" id="RU000498"/>
    </source>
</evidence>
<dbReference type="PROSITE" id="PS00437">
    <property type="entry name" value="CATALASE_1"/>
    <property type="match status" value="1"/>
</dbReference>
<evidence type="ECO:0000256" key="1">
    <source>
        <dbReference type="ARBA" id="ARBA00005329"/>
    </source>
</evidence>
<dbReference type="InterPro" id="IPR024708">
    <property type="entry name" value="Catalase_AS"/>
</dbReference>
<evidence type="ECO:0000256" key="6">
    <source>
        <dbReference type="ARBA" id="ARBA00023004"/>
    </source>
</evidence>
<evidence type="ECO:0000256" key="2">
    <source>
        <dbReference type="ARBA" id="ARBA00022559"/>
    </source>
</evidence>
<gene>
    <name evidence="12" type="ORF">GCM10023340_24240</name>
</gene>
<dbReference type="Pfam" id="PF00199">
    <property type="entry name" value="Catalase"/>
    <property type="match status" value="1"/>
</dbReference>
<dbReference type="Gene3D" id="2.40.180.10">
    <property type="entry name" value="Catalase core domain"/>
    <property type="match status" value="1"/>
</dbReference>
<evidence type="ECO:0000313" key="12">
    <source>
        <dbReference type="EMBL" id="GAA5149238.1"/>
    </source>
</evidence>
<comment type="similarity">
    <text evidence="1 9">Belongs to the catalase family.</text>
</comment>
<proteinExistence type="inferred from homology"/>
<dbReference type="SMART" id="SM01060">
    <property type="entry name" value="Catalase"/>
    <property type="match status" value="1"/>
</dbReference>
<name>A0ABP9PN55_9ACTN</name>
<comment type="catalytic activity">
    <reaction evidence="8 9">
        <text>2 H2O2 = O2 + 2 H2O</text>
        <dbReference type="Rhea" id="RHEA:20309"/>
        <dbReference type="ChEBI" id="CHEBI:15377"/>
        <dbReference type="ChEBI" id="CHEBI:15379"/>
        <dbReference type="ChEBI" id="CHEBI:16240"/>
        <dbReference type="EC" id="1.11.1.6"/>
    </reaction>
</comment>
<dbReference type="InterPro" id="IPR010582">
    <property type="entry name" value="Catalase_immune_responsive"/>
</dbReference>
<dbReference type="PROSITE" id="PS00438">
    <property type="entry name" value="CATALASE_2"/>
    <property type="match status" value="1"/>
</dbReference>
<keyword evidence="6 9" id="KW-0408">Iron</keyword>
<dbReference type="CDD" id="cd08156">
    <property type="entry name" value="catalase_clade_3"/>
    <property type="match status" value="1"/>
</dbReference>
<keyword evidence="3 9" id="KW-0349">Heme</keyword>
<comment type="caution">
    <text evidence="12">The sequence shown here is derived from an EMBL/GenBank/DDBJ whole genome shotgun (WGS) entry which is preliminary data.</text>
</comment>
<feature type="compositionally biased region" description="Basic and acidic residues" evidence="10">
    <location>
        <begin position="29"/>
        <end position="40"/>
    </location>
</feature>
<accession>A0ABP9PN55</accession>
<keyword evidence="7 9" id="KW-0376">Hydrogen peroxide</keyword>
<evidence type="ECO:0000256" key="7">
    <source>
        <dbReference type="ARBA" id="ARBA00023324"/>
    </source>
</evidence>
<dbReference type="EC" id="1.11.1.6" evidence="9"/>
<dbReference type="Proteomes" id="UP001500221">
    <property type="component" value="Unassembled WGS sequence"/>
</dbReference>
<protein>
    <recommendedName>
        <fullName evidence="9">Catalase</fullName>
        <ecNumber evidence="9">1.11.1.6</ecNumber>
    </recommendedName>
</protein>
<dbReference type="SUPFAM" id="SSF56634">
    <property type="entry name" value="Heme-dependent catalase-like"/>
    <property type="match status" value="1"/>
</dbReference>
<dbReference type="InterPro" id="IPR024711">
    <property type="entry name" value="Catalase_clade1/3"/>
</dbReference>
<feature type="compositionally biased region" description="Low complexity" evidence="10">
    <location>
        <begin position="41"/>
        <end position="61"/>
    </location>
</feature>
<dbReference type="PANTHER" id="PTHR11465:SF9">
    <property type="entry name" value="CATALASE"/>
    <property type="match status" value="1"/>
</dbReference>
<dbReference type="PRINTS" id="PR00067">
    <property type="entry name" value="CATALASE"/>
</dbReference>
<evidence type="ECO:0000256" key="4">
    <source>
        <dbReference type="ARBA" id="ARBA00022723"/>
    </source>
</evidence>
<organism evidence="12 13">
    <name type="scientific">Nocardioides marinquilinus</name>
    <dbReference type="NCBI Taxonomy" id="1210400"/>
    <lineage>
        <taxon>Bacteria</taxon>
        <taxon>Bacillati</taxon>
        <taxon>Actinomycetota</taxon>
        <taxon>Actinomycetes</taxon>
        <taxon>Propionibacteriales</taxon>
        <taxon>Nocardioidaceae</taxon>
        <taxon>Nocardioides</taxon>
    </lineage>
</organism>
<feature type="region of interest" description="Disordered" evidence="10">
    <location>
        <begin position="1"/>
        <end position="72"/>
    </location>
</feature>